<name>A0AAD5QKQ3_PARTN</name>
<feature type="region of interest" description="Disordered" evidence="1">
    <location>
        <begin position="77"/>
        <end position="190"/>
    </location>
</feature>
<organism evidence="2 3">
    <name type="scientific">Parelaphostrongylus tenuis</name>
    <name type="common">Meningeal worm</name>
    <dbReference type="NCBI Taxonomy" id="148309"/>
    <lineage>
        <taxon>Eukaryota</taxon>
        <taxon>Metazoa</taxon>
        <taxon>Ecdysozoa</taxon>
        <taxon>Nematoda</taxon>
        <taxon>Chromadorea</taxon>
        <taxon>Rhabditida</taxon>
        <taxon>Rhabditina</taxon>
        <taxon>Rhabditomorpha</taxon>
        <taxon>Strongyloidea</taxon>
        <taxon>Metastrongylidae</taxon>
        <taxon>Parelaphostrongylus</taxon>
    </lineage>
</organism>
<evidence type="ECO:0000256" key="1">
    <source>
        <dbReference type="SAM" id="MobiDB-lite"/>
    </source>
</evidence>
<dbReference type="EMBL" id="JAHQIW010001583">
    <property type="protein sequence ID" value="KAJ1353034.1"/>
    <property type="molecule type" value="Genomic_DNA"/>
</dbReference>
<evidence type="ECO:0000313" key="2">
    <source>
        <dbReference type="EMBL" id="KAJ1353034.1"/>
    </source>
</evidence>
<comment type="caution">
    <text evidence="2">The sequence shown here is derived from an EMBL/GenBank/DDBJ whole genome shotgun (WGS) entry which is preliminary data.</text>
</comment>
<feature type="region of interest" description="Disordered" evidence="1">
    <location>
        <begin position="1"/>
        <end position="56"/>
    </location>
</feature>
<keyword evidence="3" id="KW-1185">Reference proteome</keyword>
<sequence length="190" mass="21602">MCSNPWPKNPGNLSNRDEKRARMSTVGRSLGAHDVVQFQSESPFSSDGSLSRAEMEQRDYALAKKLQEEEDRAHCLEERTVNSAETEDGGNIGSLLRSRRQLNPQRQPLPNNDQEVYSDDWSPASPNWEETDNDDSDVSIESRMSEESLISENDWSEAEIPEGSEVESGRDEDEGDEEEFNEEDDMENLR</sequence>
<protein>
    <submittedName>
        <fullName evidence="2">Uncharacterized protein</fullName>
    </submittedName>
</protein>
<feature type="compositionally biased region" description="Polar residues" evidence="1">
    <location>
        <begin position="37"/>
        <end position="49"/>
    </location>
</feature>
<dbReference type="AlphaFoldDB" id="A0AAD5QKQ3"/>
<feature type="compositionally biased region" description="Acidic residues" evidence="1">
    <location>
        <begin position="154"/>
        <end position="190"/>
    </location>
</feature>
<gene>
    <name evidence="2" type="ORF">KIN20_009574</name>
</gene>
<evidence type="ECO:0000313" key="3">
    <source>
        <dbReference type="Proteomes" id="UP001196413"/>
    </source>
</evidence>
<feature type="compositionally biased region" description="Acidic residues" evidence="1">
    <location>
        <begin position="129"/>
        <end position="138"/>
    </location>
</feature>
<feature type="compositionally biased region" description="Polar residues" evidence="1">
    <location>
        <begin position="101"/>
        <end position="115"/>
    </location>
</feature>
<accession>A0AAD5QKQ3</accession>
<reference evidence="2" key="1">
    <citation type="submission" date="2021-06" db="EMBL/GenBank/DDBJ databases">
        <title>Parelaphostrongylus tenuis whole genome reference sequence.</title>
        <authorList>
            <person name="Garwood T.J."/>
            <person name="Larsen P.A."/>
            <person name="Fountain-Jones N.M."/>
            <person name="Garbe J.R."/>
            <person name="Macchietto M.G."/>
            <person name="Kania S.A."/>
            <person name="Gerhold R.W."/>
            <person name="Richards J.E."/>
            <person name="Wolf T.M."/>
        </authorList>
    </citation>
    <scope>NUCLEOTIDE SEQUENCE</scope>
    <source>
        <strain evidence="2">MNPRO001-30</strain>
        <tissue evidence="2">Meninges</tissue>
    </source>
</reference>
<proteinExistence type="predicted"/>
<dbReference type="Proteomes" id="UP001196413">
    <property type="component" value="Unassembled WGS sequence"/>
</dbReference>